<dbReference type="InterPro" id="IPR036640">
    <property type="entry name" value="ABC1_TM_sf"/>
</dbReference>
<dbReference type="GO" id="GO:0016020">
    <property type="term" value="C:membrane"/>
    <property type="evidence" value="ECO:0007669"/>
    <property type="project" value="InterPro"/>
</dbReference>
<sequence>MTGLAFRIMFLGIYAIGALAFGLVVTLIFNKELFTGKSYSGAASKTFETIDRVPSIDIASDTGDEPENVVDKFNLCH</sequence>
<proteinExistence type="predicted"/>
<evidence type="ECO:0000256" key="3">
    <source>
        <dbReference type="ARBA" id="ARBA00023136"/>
    </source>
</evidence>
<evidence type="ECO:0000256" key="1">
    <source>
        <dbReference type="ARBA" id="ARBA00022692"/>
    </source>
</evidence>
<evidence type="ECO:0000256" key="4">
    <source>
        <dbReference type="SAM" id="Phobius"/>
    </source>
</evidence>
<gene>
    <name evidence="5" type="ORF">F8M41_022423</name>
</gene>
<evidence type="ECO:0000313" key="6">
    <source>
        <dbReference type="Proteomes" id="UP000439903"/>
    </source>
</evidence>
<organism evidence="5 6">
    <name type="scientific">Gigaspora margarita</name>
    <dbReference type="NCBI Taxonomy" id="4874"/>
    <lineage>
        <taxon>Eukaryota</taxon>
        <taxon>Fungi</taxon>
        <taxon>Fungi incertae sedis</taxon>
        <taxon>Mucoromycota</taxon>
        <taxon>Glomeromycotina</taxon>
        <taxon>Glomeromycetes</taxon>
        <taxon>Diversisporales</taxon>
        <taxon>Gigasporaceae</taxon>
        <taxon>Gigaspora</taxon>
    </lineage>
</organism>
<dbReference type="GO" id="GO:0005524">
    <property type="term" value="F:ATP binding"/>
    <property type="evidence" value="ECO:0007669"/>
    <property type="project" value="InterPro"/>
</dbReference>
<feature type="transmembrane region" description="Helical" evidence="4">
    <location>
        <begin position="6"/>
        <end position="29"/>
    </location>
</feature>
<dbReference type="EMBL" id="WTPW01000694">
    <property type="protein sequence ID" value="KAF0488029.1"/>
    <property type="molecule type" value="Genomic_DNA"/>
</dbReference>
<dbReference type="Gene3D" id="1.20.1560.10">
    <property type="entry name" value="ABC transporter type 1, transmembrane domain"/>
    <property type="match status" value="1"/>
</dbReference>
<evidence type="ECO:0000256" key="2">
    <source>
        <dbReference type="ARBA" id="ARBA00022989"/>
    </source>
</evidence>
<reference evidence="5 6" key="1">
    <citation type="journal article" date="2019" name="Environ. Microbiol.">
        <title>At the nexus of three kingdoms: the genome of the mycorrhizal fungus Gigaspora margarita provides insights into plant, endobacterial and fungal interactions.</title>
        <authorList>
            <person name="Venice F."/>
            <person name="Ghignone S."/>
            <person name="Salvioli di Fossalunga A."/>
            <person name="Amselem J."/>
            <person name="Novero M."/>
            <person name="Xianan X."/>
            <person name="Sedzielewska Toro K."/>
            <person name="Morin E."/>
            <person name="Lipzen A."/>
            <person name="Grigoriev I.V."/>
            <person name="Henrissat B."/>
            <person name="Martin F.M."/>
            <person name="Bonfante P."/>
        </authorList>
    </citation>
    <scope>NUCLEOTIDE SEQUENCE [LARGE SCALE GENOMIC DNA]</scope>
    <source>
        <strain evidence="5 6">BEG34</strain>
    </source>
</reference>
<keyword evidence="6" id="KW-1185">Reference proteome</keyword>
<keyword evidence="1 4" id="KW-0812">Transmembrane</keyword>
<protein>
    <submittedName>
        <fullName evidence="5">Uncharacterized protein</fullName>
    </submittedName>
</protein>
<name>A0A8H4EI46_GIGMA</name>
<evidence type="ECO:0000313" key="5">
    <source>
        <dbReference type="EMBL" id="KAF0488029.1"/>
    </source>
</evidence>
<accession>A0A8H4EI46</accession>
<dbReference type="Proteomes" id="UP000439903">
    <property type="component" value="Unassembled WGS sequence"/>
</dbReference>
<dbReference type="AlphaFoldDB" id="A0A8H4EI46"/>
<keyword evidence="2 4" id="KW-1133">Transmembrane helix</keyword>
<keyword evidence="3 4" id="KW-0472">Membrane</keyword>
<comment type="caution">
    <text evidence="5">The sequence shown here is derived from an EMBL/GenBank/DDBJ whole genome shotgun (WGS) entry which is preliminary data.</text>
</comment>